<dbReference type="Pfam" id="PF13205">
    <property type="entry name" value="Big_5"/>
    <property type="match status" value="1"/>
</dbReference>
<dbReference type="EMBL" id="BMWP01000021">
    <property type="protein sequence ID" value="GGW41837.1"/>
    <property type="molecule type" value="Genomic_DNA"/>
</dbReference>
<dbReference type="InterPro" id="IPR013320">
    <property type="entry name" value="ConA-like_dom_sf"/>
</dbReference>
<keyword evidence="4" id="KW-1185">Reference proteome</keyword>
<gene>
    <name evidence="3" type="ORF">GCM10007383_28070</name>
</gene>
<evidence type="ECO:0000256" key="1">
    <source>
        <dbReference type="ARBA" id="ARBA00022729"/>
    </source>
</evidence>
<evidence type="ECO:0000313" key="4">
    <source>
        <dbReference type="Proteomes" id="UP000634668"/>
    </source>
</evidence>
<accession>A0A918MP71</accession>
<reference evidence="3" key="1">
    <citation type="journal article" date="2014" name="Int. J. Syst. Evol. Microbiol.">
        <title>Complete genome sequence of Corynebacterium casei LMG S-19264T (=DSM 44701T), isolated from a smear-ripened cheese.</title>
        <authorList>
            <consortium name="US DOE Joint Genome Institute (JGI-PGF)"/>
            <person name="Walter F."/>
            <person name="Albersmeier A."/>
            <person name="Kalinowski J."/>
            <person name="Ruckert C."/>
        </authorList>
    </citation>
    <scope>NUCLEOTIDE SEQUENCE</scope>
    <source>
        <strain evidence="3">KCTC 12113</strain>
    </source>
</reference>
<name>A0A918MP71_9FLAO</name>
<keyword evidence="1" id="KW-0732">Signal</keyword>
<protein>
    <recommendedName>
        <fullName evidence="2">SbsA Ig-like domain-containing protein</fullName>
    </recommendedName>
</protein>
<evidence type="ECO:0000259" key="2">
    <source>
        <dbReference type="Pfam" id="PF13205"/>
    </source>
</evidence>
<dbReference type="Gene3D" id="2.60.120.200">
    <property type="match status" value="1"/>
</dbReference>
<feature type="domain" description="SbsA Ig-like" evidence="2">
    <location>
        <begin position="37"/>
        <end position="149"/>
    </location>
</feature>
<organism evidence="3 4">
    <name type="scientific">Arenibacter certesii</name>
    <dbReference type="NCBI Taxonomy" id="228955"/>
    <lineage>
        <taxon>Bacteria</taxon>
        <taxon>Pseudomonadati</taxon>
        <taxon>Bacteroidota</taxon>
        <taxon>Flavobacteriia</taxon>
        <taxon>Flavobacteriales</taxon>
        <taxon>Flavobacteriaceae</taxon>
        <taxon>Arenibacter</taxon>
    </lineage>
</organism>
<dbReference type="GO" id="GO:0004553">
    <property type="term" value="F:hydrolase activity, hydrolyzing O-glycosyl compounds"/>
    <property type="evidence" value="ECO:0007669"/>
    <property type="project" value="UniProtKB-ARBA"/>
</dbReference>
<dbReference type="PROSITE" id="PS51257">
    <property type="entry name" value="PROKAR_LIPOPROTEIN"/>
    <property type="match status" value="1"/>
</dbReference>
<comment type="caution">
    <text evidence="3">The sequence shown here is derived from an EMBL/GenBank/DDBJ whole genome shotgun (WGS) entry which is preliminary data.</text>
</comment>
<evidence type="ECO:0000313" key="3">
    <source>
        <dbReference type="EMBL" id="GGW41837.1"/>
    </source>
</evidence>
<dbReference type="GO" id="GO:0005975">
    <property type="term" value="P:carbohydrate metabolic process"/>
    <property type="evidence" value="ECO:0007669"/>
    <property type="project" value="UniProtKB-ARBA"/>
</dbReference>
<dbReference type="Proteomes" id="UP000634668">
    <property type="component" value="Unassembled WGS sequence"/>
</dbReference>
<dbReference type="InterPro" id="IPR032812">
    <property type="entry name" value="SbsA_Ig"/>
</dbReference>
<reference evidence="3" key="2">
    <citation type="submission" date="2020-09" db="EMBL/GenBank/DDBJ databases">
        <authorList>
            <person name="Sun Q."/>
            <person name="Kim S."/>
        </authorList>
    </citation>
    <scope>NUCLEOTIDE SEQUENCE</scope>
    <source>
        <strain evidence="3">KCTC 12113</strain>
    </source>
</reference>
<dbReference type="Pfam" id="PF13385">
    <property type="entry name" value="Laminin_G_3"/>
    <property type="match status" value="1"/>
</dbReference>
<sequence length="410" mass="43881">MKNVIYKYLAILTLLLFSILISCTDDEGNSTEPIVVDTEAPAILQAFPKTGANDVAPSTRSLSLVFSEVVKRNQGDIVVYKGADEVLYTIPIGDANSVTINGALVTISLPTSLEKNQSYYVQIASGAITDVAENDFEGFTNNSSWAFATPVEEEGNSDAAKLILHLPFDTDLSDSSGNLLHATEGATSTGAIDFVTDSERGGVVFFNFGAYATLPKDSALRPLGAESFSVNFWIKHIATGSDPVVLGNKSWDSGGNPGWVISTDGANSYMPDNDYTNGHGWTVSMAATAAGSDRLDWDAGDCDVPGGNPANLGDNSWHMVTMVIDQTNKLLKVYSDGVQYSEPGKDNTYDLNRLAGGALFDTVNDYPVNIWEDGTGTYNTTHGMLEGHLDDLKIYSGVLTQSEITALFTE</sequence>
<dbReference type="SUPFAM" id="SSF49899">
    <property type="entry name" value="Concanavalin A-like lectins/glucanases"/>
    <property type="match status" value="1"/>
</dbReference>
<dbReference type="AlphaFoldDB" id="A0A918MP71"/>
<proteinExistence type="predicted"/>
<dbReference type="RefSeq" id="WP_026814229.1">
    <property type="nucleotide sequence ID" value="NZ_BMWP01000021.1"/>
</dbReference>